<accession>A0AC34QZG8</accession>
<name>A0AC34QZG8_9BILA</name>
<protein>
    <submittedName>
        <fullName evidence="2">LIM zinc-binding domain-containing protein</fullName>
    </submittedName>
</protein>
<sequence>MSRPNSPRISQCSTATNSGMSKLVTIQKTVKSSSSNSSMVSTATDGFNSAFSNIGKHLGNFLRRFTDNFNVQKVEISKRKIKYKKKKNLQKWIFECSGCKKQINENDVKNDNAVYALDKTWHRSHLVCYKCGCPIGDECRPFIGTKTPTGTDVMAICLDCHIIENHPKCSSCNQPLFESHLEFDGKKLHKTCFICERCKAPFEEGKYCVFQGKPYDIDCYFLKKYESSFTAQTGMMFDYPTISPPPLASVSDSSSTISTTTPPPLTDDLLVFKKKKDNSDFVSLADIGNFDDKSKSAENLDGNDSTNRLISSNDQSTSKEKSNSKEKMPTSKEKLILSKEGLNLPKISGSKESVGEAAPAPRKKKEEEYAPIKENMEDFINVEDEIKNGGIKKIT</sequence>
<organism evidence="1 2">
    <name type="scientific">Panagrolaimus sp. JU765</name>
    <dbReference type="NCBI Taxonomy" id="591449"/>
    <lineage>
        <taxon>Eukaryota</taxon>
        <taxon>Metazoa</taxon>
        <taxon>Ecdysozoa</taxon>
        <taxon>Nematoda</taxon>
        <taxon>Chromadorea</taxon>
        <taxon>Rhabditida</taxon>
        <taxon>Tylenchina</taxon>
        <taxon>Panagrolaimomorpha</taxon>
        <taxon>Panagrolaimoidea</taxon>
        <taxon>Panagrolaimidae</taxon>
        <taxon>Panagrolaimus</taxon>
    </lineage>
</organism>
<evidence type="ECO:0000313" key="1">
    <source>
        <dbReference type="Proteomes" id="UP000887576"/>
    </source>
</evidence>
<evidence type="ECO:0000313" key="2">
    <source>
        <dbReference type="WBParaSite" id="JU765_v2.g2098.t1"/>
    </source>
</evidence>
<dbReference type="WBParaSite" id="JU765_v2.g2098.t1">
    <property type="protein sequence ID" value="JU765_v2.g2098.t1"/>
    <property type="gene ID" value="JU765_v2.g2098"/>
</dbReference>
<proteinExistence type="predicted"/>
<dbReference type="Proteomes" id="UP000887576">
    <property type="component" value="Unplaced"/>
</dbReference>
<reference evidence="2" key="1">
    <citation type="submission" date="2022-11" db="UniProtKB">
        <authorList>
            <consortium name="WormBaseParasite"/>
        </authorList>
    </citation>
    <scope>IDENTIFICATION</scope>
</reference>